<reference evidence="1" key="2">
    <citation type="submission" date="2022-01" db="EMBL/GenBank/DDBJ databases">
        <authorList>
            <person name="Yamashiro T."/>
            <person name="Shiraishi A."/>
            <person name="Satake H."/>
            <person name="Nakayama K."/>
        </authorList>
    </citation>
    <scope>NUCLEOTIDE SEQUENCE</scope>
</reference>
<proteinExistence type="predicted"/>
<accession>A0ABQ5BRK7</accession>
<dbReference type="PANTHER" id="PTHR47592">
    <property type="entry name" value="PBF68 PROTEIN"/>
    <property type="match status" value="1"/>
</dbReference>
<protein>
    <recommendedName>
        <fullName evidence="3">Zinc finger, CCHC-type</fullName>
    </recommendedName>
</protein>
<evidence type="ECO:0000313" key="1">
    <source>
        <dbReference type="EMBL" id="GJT17168.1"/>
    </source>
</evidence>
<organism evidence="1 2">
    <name type="scientific">Tanacetum coccineum</name>
    <dbReference type="NCBI Taxonomy" id="301880"/>
    <lineage>
        <taxon>Eukaryota</taxon>
        <taxon>Viridiplantae</taxon>
        <taxon>Streptophyta</taxon>
        <taxon>Embryophyta</taxon>
        <taxon>Tracheophyta</taxon>
        <taxon>Spermatophyta</taxon>
        <taxon>Magnoliopsida</taxon>
        <taxon>eudicotyledons</taxon>
        <taxon>Gunneridae</taxon>
        <taxon>Pentapetalae</taxon>
        <taxon>asterids</taxon>
        <taxon>campanulids</taxon>
        <taxon>Asterales</taxon>
        <taxon>Asteraceae</taxon>
        <taxon>Asteroideae</taxon>
        <taxon>Anthemideae</taxon>
        <taxon>Anthemidinae</taxon>
        <taxon>Tanacetum</taxon>
    </lineage>
</organism>
<sequence>MAAIMKHMAANFSKLDKFEGMDFSRWQKHMHFFLLSINVVYVLSTPILNNGDDVTMEQMRKRSKWKNDDYVCKSLILNDFKHTLKHKKEELTLVDLGSHLRIKECLRA</sequence>
<evidence type="ECO:0000313" key="2">
    <source>
        <dbReference type="Proteomes" id="UP001151760"/>
    </source>
</evidence>
<dbReference type="PANTHER" id="PTHR47592:SF29">
    <property type="entry name" value="ZINC FINGER, CCHC-TYPE"/>
    <property type="match status" value="1"/>
</dbReference>
<reference evidence="1" key="1">
    <citation type="journal article" date="2022" name="Int. J. Mol. Sci.">
        <title>Draft Genome of Tanacetum Coccineum: Genomic Comparison of Closely Related Tanacetum-Family Plants.</title>
        <authorList>
            <person name="Yamashiro T."/>
            <person name="Shiraishi A."/>
            <person name="Nakayama K."/>
            <person name="Satake H."/>
        </authorList>
    </citation>
    <scope>NUCLEOTIDE SEQUENCE</scope>
</reference>
<gene>
    <name evidence="1" type="ORF">Tco_0875874</name>
</gene>
<name>A0ABQ5BRK7_9ASTR</name>
<dbReference type="EMBL" id="BQNB010013534">
    <property type="protein sequence ID" value="GJT17168.1"/>
    <property type="molecule type" value="Genomic_DNA"/>
</dbReference>
<evidence type="ECO:0008006" key="3">
    <source>
        <dbReference type="Google" id="ProtNLM"/>
    </source>
</evidence>
<comment type="caution">
    <text evidence="1">The sequence shown here is derived from an EMBL/GenBank/DDBJ whole genome shotgun (WGS) entry which is preliminary data.</text>
</comment>
<keyword evidence="2" id="KW-1185">Reference proteome</keyword>
<dbReference type="Proteomes" id="UP001151760">
    <property type="component" value="Unassembled WGS sequence"/>
</dbReference>